<dbReference type="EMBL" id="JAYMYS010000007">
    <property type="protein sequence ID" value="KAK7386822.1"/>
    <property type="molecule type" value="Genomic_DNA"/>
</dbReference>
<evidence type="ECO:0000313" key="3">
    <source>
        <dbReference type="Proteomes" id="UP001386955"/>
    </source>
</evidence>
<sequence>MCMSMNRSQNWTEQIPWIRNWFGDSQNKNNKKKKTILKPALQQLSRQKQNNKNRIEHQTNKTSSEIAVRSRIVSTAPKVARK</sequence>
<protein>
    <submittedName>
        <fullName evidence="2">Uncharacterized protein</fullName>
    </submittedName>
</protein>
<comment type="caution">
    <text evidence="2">The sequence shown here is derived from an EMBL/GenBank/DDBJ whole genome shotgun (WGS) entry which is preliminary data.</text>
</comment>
<accession>A0AAN9S0K3</accession>
<evidence type="ECO:0000256" key="1">
    <source>
        <dbReference type="SAM" id="MobiDB-lite"/>
    </source>
</evidence>
<proteinExistence type="predicted"/>
<feature type="compositionally biased region" description="Polar residues" evidence="1">
    <location>
        <begin position="42"/>
        <end position="52"/>
    </location>
</feature>
<keyword evidence="3" id="KW-1185">Reference proteome</keyword>
<gene>
    <name evidence="2" type="ORF">VNO78_27159</name>
</gene>
<name>A0AAN9S0K3_PSOTE</name>
<reference evidence="2 3" key="1">
    <citation type="submission" date="2024-01" db="EMBL/GenBank/DDBJ databases">
        <title>The genomes of 5 underutilized Papilionoideae crops provide insights into root nodulation and disease resistanc.</title>
        <authorList>
            <person name="Jiang F."/>
        </authorList>
    </citation>
    <scope>NUCLEOTIDE SEQUENCE [LARGE SCALE GENOMIC DNA]</scope>
    <source>
        <strain evidence="2">DUOXIRENSHENG_FW03</strain>
        <tissue evidence="2">Leaves</tissue>
    </source>
</reference>
<evidence type="ECO:0000313" key="2">
    <source>
        <dbReference type="EMBL" id="KAK7386822.1"/>
    </source>
</evidence>
<feature type="region of interest" description="Disordered" evidence="1">
    <location>
        <begin position="40"/>
        <end position="82"/>
    </location>
</feature>
<dbReference type="AlphaFoldDB" id="A0AAN9S0K3"/>
<dbReference type="Proteomes" id="UP001386955">
    <property type="component" value="Unassembled WGS sequence"/>
</dbReference>
<organism evidence="2 3">
    <name type="scientific">Psophocarpus tetragonolobus</name>
    <name type="common">Winged bean</name>
    <name type="synonym">Dolichos tetragonolobus</name>
    <dbReference type="NCBI Taxonomy" id="3891"/>
    <lineage>
        <taxon>Eukaryota</taxon>
        <taxon>Viridiplantae</taxon>
        <taxon>Streptophyta</taxon>
        <taxon>Embryophyta</taxon>
        <taxon>Tracheophyta</taxon>
        <taxon>Spermatophyta</taxon>
        <taxon>Magnoliopsida</taxon>
        <taxon>eudicotyledons</taxon>
        <taxon>Gunneridae</taxon>
        <taxon>Pentapetalae</taxon>
        <taxon>rosids</taxon>
        <taxon>fabids</taxon>
        <taxon>Fabales</taxon>
        <taxon>Fabaceae</taxon>
        <taxon>Papilionoideae</taxon>
        <taxon>50 kb inversion clade</taxon>
        <taxon>NPAAA clade</taxon>
        <taxon>indigoferoid/millettioid clade</taxon>
        <taxon>Phaseoleae</taxon>
        <taxon>Psophocarpus</taxon>
    </lineage>
</organism>